<dbReference type="EMBL" id="JAUSUC010000012">
    <property type="protein sequence ID" value="MDQ0214921.1"/>
    <property type="molecule type" value="Genomic_DNA"/>
</dbReference>
<dbReference type="AlphaFoldDB" id="A0AAJ1WKA3"/>
<protein>
    <submittedName>
        <fullName evidence="2">Membrane-anchored protein</fullName>
    </submittedName>
</protein>
<proteinExistence type="predicted"/>
<keyword evidence="3" id="KW-1185">Reference proteome</keyword>
<keyword evidence="1" id="KW-0812">Transmembrane</keyword>
<name>A0AAJ1WKA3_9BACI</name>
<organism evidence="2 3">
    <name type="scientific">Oikeobacillus pervagus</name>
    <dbReference type="NCBI Taxonomy" id="1325931"/>
    <lineage>
        <taxon>Bacteria</taxon>
        <taxon>Bacillati</taxon>
        <taxon>Bacillota</taxon>
        <taxon>Bacilli</taxon>
        <taxon>Bacillales</taxon>
        <taxon>Bacillaceae</taxon>
        <taxon>Oikeobacillus</taxon>
    </lineage>
</organism>
<evidence type="ECO:0000313" key="2">
    <source>
        <dbReference type="EMBL" id="MDQ0214921.1"/>
    </source>
</evidence>
<dbReference type="RefSeq" id="WP_307256918.1">
    <property type="nucleotide sequence ID" value="NZ_JAUSUC010000012.1"/>
</dbReference>
<keyword evidence="1" id="KW-0472">Membrane</keyword>
<evidence type="ECO:0000256" key="1">
    <source>
        <dbReference type="SAM" id="Phobius"/>
    </source>
</evidence>
<evidence type="ECO:0000313" key="3">
    <source>
        <dbReference type="Proteomes" id="UP001237207"/>
    </source>
</evidence>
<feature type="transmembrane region" description="Helical" evidence="1">
    <location>
        <begin position="89"/>
        <end position="113"/>
    </location>
</feature>
<keyword evidence="1" id="KW-1133">Transmembrane helix</keyword>
<sequence length="170" mass="19977">MNLKLTMKEKQFLNEVLEELKQYQVSSKSRNNIKQQILEHIQEAREHGQDSLHELGDSTTFVKDFLDINGIDLHAKMTKMRKSDKRMGILLLTGSLSFIFTYLASQLILSMFLTESFNPQYTNRSFDYHIFYQISDHTWWNFMLIIISFSTALLVSVLTVKLFVSKIRGW</sequence>
<reference evidence="2" key="1">
    <citation type="submission" date="2023-07" db="EMBL/GenBank/DDBJ databases">
        <title>Genomic Encyclopedia of Type Strains, Phase IV (KMG-IV): sequencing the most valuable type-strain genomes for metagenomic binning, comparative biology and taxonomic classification.</title>
        <authorList>
            <person name="Goeker M."/>
        </authorList>
    </citation>
    <scope>NUCLEOTIDE SEQUENCE</scope>
    <source>
        <strain evidence="2">DSM 23947</strain>
    </source>
</reference>
<feature type="transmembrane region" description="Helical" evidence="1">
    <location>
        <begin position="139"/>
        <end position="164"/>
    </location>
</feature>
<dbReference type="Proteomes" id="UP001237207">
    <property type="component" value="Unassembled WGS sequence"/>
</dbReference>
<gene>
    <name evidence="2" type="ORF">J2S13_001320</name>
</gene>
<comment type="caution">
    <text evidence="2">The sequence shown here is derived from an EMBL/GenBank/DDBJ whole genome shotgun (WGS) entry which is preliminary data.</text>
</comment>
<accession>A0AAJ1WKA3</accession>